<dbReference type="AlphaFoldDB" id="S7PYN3"/>
<gene>
    <name evidence="2" type="ORF">GLOTRDRAFT_131683</name>
</gene>
<reference evidence="2 3" key="1">
    <citation type="journal article" date="2012" name="Science">
        <title>The Paleozoic origin of enzymatic lignin decomposition reconstructed from 31 fungal genomes.</title>
        <authorList>
            <person name="Floudas D."/>
            <person name="Binder M."/>
            <person name="Riley R."/>
            <person name="Barry K."/>
            <person name="Blanchette R.A."/>
            <person name="Henrissat B."/>
            <person name="Martinez A.T."/>
            <person name="Otillar R."/>
            <person name="Spatafora J.W."/>
            <person name="Yadav J.S."/>
            <person name="Aerts A."/>
            <person name="Benoit I."/>
            <person name="Boyd A."/>
            <person name="Carlson A."/>
            <person name="Copeland A."/>
            <person name="Coutinho P.M."/>
            <person name="de Vries R.P."/>
            <person name="Ferreira P."/>
            <person name="Findley K."/>
            <person name="Foster B."/>
            <person name="Gaskell J."/>
            <person name="Glotzer D."/>
            <person name="Gorecki P."/>
            <person name="Heitman J."/>
            <person name="Hesse C."/>
            <person name="Hori C."/>
            <person name="Igarashi K."/>
            <person name="Jurgens J.A."/>
            <person name="Kallen N."/>
            <person name="Kersten P."/>
            <person name="Kohler A."/>
            <person name="Kuees U."/>
            <person name="Kumar T.K.A."/>
            <person name="Kuo A."/>
            <person name="LaButti K."/>
            <person name="Larrondo L.F."/>
            <person name="Lindquist E."/>
            <person name="Ling A."/>
            <person name="Lombard V."/>
            <person name="Lucas S."/>
            <person name="Lundell T."/>
            <person name="Martin R."/>
            <person name="McLaughlin D.J."/>
            <person name="Morgenstern I."/>
            <person name="Morin E."/>
            <person name="Murat C."/>
            <person name="Nagy L.G."/>
            <person name="Nolan M."/>
            <person name="Ohm R.A."/>
            <person name="Patyshakuliyeva A."/>
            <person name="Rokas A."/>
            <person name="Ruiz-Duenas F.J."/>
            <person name="Sabat G."/>
            <person name="Salamov A."/>
            <person name="Samejima M."/>
            <person name="Schmutz J."/>
            <person name="Slot J.C."/>
            <person name="St John F."/>
            <person name="Stenlid J."/>
            <person name="Sun H."/>
            <person name="Sun S."/>
            <person name="Syed K."/>
            <person name="Tsang A."/>
            <person name="Wiebenga A."/>
            <person name="Young D."/>
            <person name="Pisabarro A."/>
            <person name="Eastwood D.C."/>
            <person name="Martin F."/>
            <person name="Cullen D."/>
            <person name="Grigoriev I.V."/>
            <person name="Hibbett D.S."/>
        </authorList>
    </citation>
    <scope>NUCLEOTIDE SEQUENCE [LARGE SCALE GENOMIC DNA]</scope>
    <source>
        <strain evidence="2 3">ATCC 11539</strain>
    </source>
</reference>
<keyword evidence="1" id="KW-0732">Signal</keyword>
<dbReference type="HOGENOM" id="CLU_1010285_0_0_1"/>
<dbReference type="Proteomes" id="UP000030669">
    <property type="component" value="Unassembled WGS sequence"/>
</dbReference>
<protein>
    <recommendedName>
        <fullName evidence="4">F-box domain-containing protein</fullName>
    </recommendedName>
</protein>
<sequence length="276" mass="31550">MIAILVLAVAEEKAAAEKDGHSPQSWMRYLHVCGTWRNLLQNKSSIWNEIRATNEDVTQYMLNPRRAQKPAIKACFYGYGEATCEGILRVLKGESSRIRALDLAMPMEMWLSLCHGNPKLWMFDQLESLVVTMPTFWYTHATIPFMVPKLQELRTNGFDLSAIQPLIGPSLKTLVIRDEEPTRKSDVLAALRAAPHLENLTLNVRFWSGIDDSRNPPSVELPCLRYVRVYIESEEHIELLPLLRYPDTASTTFELDCTRYWEESTLVSDVGHIANE</sequence>
<proteinExistence type="predicted"/>
<evidence type="ECO:0000313" key="2">
    <source>
        <dbReference type="EMBL" id="EPQ52442.1"/>
    </source>
</evidence>
<feature type="signal peptide" evidence="1">
    <location>
        <begin position="1"/>
        <end position="16"/>
    </location>
</feature>
<organism evidence="2 3">
    <name type="scientific">Gloeophyllum trabeum (strain ATCC 11539 / FP-39264 / Madison 617)</name>
    <name type="common">Brown rot fungus</name>
    <dbReference type="NCBI Taxonomy" id="670483"/>
    <lineage>
        <taxon>Eukaryota</taxon>
        <taxon>Fungi</taxon>
        <taxon>Dikarya</taxon>
        <taxon>Basidiomycota</taxon>
        <taxon>Agaricomycotina</taxon>
        <taxon>Agaricomycetes</taxon>
        <taxon>Gloeophyllales</taxon>
        <taxon>Gloeophyllaceae</taxon>
        <taxon>Gloeophyllum</taxon>
    </lineage>
</organism>
<dbReference type="EMBL" id="KB469307">
    <property type="protein sequence ID" value="EPQ52442.1"/>
    <property type="molecule type" value="Genomic_DNA"/>
</dbReference>
<dbReference type="RefSeq" id="XP_007868757.1">
    <property type="nucleotide sequence ID" value="XM_007870566.1"/>
</dbReference>
<evidence type="ECO:0008006" key="4">
    <source>
        <dbReference type="Google" id="ProtNLM"/>
    </source>
</evidence>
<feature type="chain" id="PRO_5004543848" description="F-box domain-containing protein" evidence="1">
    <location>
        <begin position="17"/>
        <end position="276"/>
    </location>
</feature>
<evidence type="ECO:0000256" key="1">
    <source>
        <dbReference type="SAM" id="SignalP"/>
    </source>
</evidence>
<dbReference type="KEGG" id="gtr:GLOTRDRAFT_131683"/>
<feature type="non-terminal residue" evidence="2">
    <location>
        <position position="276"/>
    </location>
</feature>
<name>S7PYN3_GLOTA</name>
<evidence type="ECO:0000313" key="3">
    <source>
        <dbReference type="Proteomes" id="UP000030669"/>
    </source>
</evidence>
<accession>S7PYN3</accession>
<dbReference type="OrthoDB" id="3365698at2759"/>
<dbReference type="GeneID" id="19302357"/>
<keyword evidence="3" id="KW-1185">Reference proteome</keyword>